<proteinExistence type="predicted"/>
<dbReference type="Proteomes" id="UP001251528">
    <property type="component" value="Unassembled WGS sequence"/>
</dbReference>
<name>A0AAJ0CKY3_9HYPO</name>
<comment type="caution">
    <text evidence="1">The sequence shown here is derived from an EMBL/GenBank/DDBJ whole genome shotgun (WGS) entry which is preliminary data.</text>
</comment>
<evidence type="ECO:0000313" key="2">
    <source>
        <dbReference type="Proteomes" id="UP001251528"/>
    </source>
</evidence>
<organism evidence="1 2">
    <name type="scientific">Conoideocrella luteorostrata</name>
    <dbReference type="NCBI Taxonomy" id="1105319"/>
    <lineage>
        <taxon>Eukaryota</taxon>
        <taxon>Fungi</taxon>
        <taxon>Dikarya</taxon>
        <taxon>Ascomycota</taxon>
        <taxon>Pezizomycotina</taxon>
        <taxon>Sordariomycetes</taxon>
        <taxon>Hypocreomycetidae</taxon>
        <taxon>Hypocreales</taxon>
        <taxon>Clavicipitaceae</taxon>
        <taxon>Conoideocrella</taxon>
    </lineage>
</organism>
<protein>
    <submittedName>
        <fullName evidence="1">Uncharacterized protein</fullName>
    </submittedName>
</protein>
<accession>A0AAJ0CKY3</accession>
<keyword evidence="2" id="KW-1185">Reference proteome</keyword>
<evidence type="ECO:0000313" key="1">
    <source>
        <dbReference type="EMBL" id="KAK2594894.1"/>
    </source>
</evidence>
<gene>
    <name evidence="1" type="ORF">QQS21_007393</name>
</gene>
<dbReference type="AlphaFoldDB" id="A0AAJ0CKY3"/>
<reference evidence="1" key="1">
    <citation type="submission" date="2023-06" db="EMBL/GenBank/DDBJ databases">
        <title>Conoideocrella luteorostrata (Hypocreales: Clavicipitaceae), a potential biocontrol fungus for elongate hemlock scale in United States Christmas tree production areas.</title>
        <authorList>
            <person name="Barrett H."/>
            <person name="Lovett B."/>
            <person name="Macias A.M."/>
            <person name="Stajich J.E."/>
            <person name="Kasson M.T."/>
        </authorList>
    </citation>
    <scope>NUCLEOTIDE SEQUENCE</scope>
    <source>
        <strain evidence="1">ARSEF 14590</strain>
    </source>
</reference>
<dbReference type="EMBL" id="JASWJB010000151">
    <property type="protein sequence ID" value="KAK2594894.1"/>
    <property type="molecule type" value="Genomic_DNA"/>
</dbReference>
<sequence>MTGRCYDFIVVNKENPEAHKTIVGELKKMIKDQKMRFEIQVKGPDESRFNFTGEWDRKGKIPEEFEAIYVYLAIEKGYDVEKSTWGFCYTEPKGVVDGDVEK</sequence>